<protein>
    <submittedName>
        <fullName evidence="1">Uncharacterized protein</fullName>
    </submittedName>
</protein>
<organism evidence="1 2">
    <name type="scientific">Trichogramma brassicae</name>
    <dbReference type="NCBI Taxonomy" id="86971"/>
    <lineage>
        <taxon>Eukaryota</taxon>
        <taxon>Metazoa</taxon>
        <taxon>Ecdysozoa</taxon>
        <taxon>Arthropoda</taxon>
        <taxon>Hexapoda</taxon>
        <taxon>Insecta</taxon>
        <taxon>Pterygota</taxon>
        <taxon>Neoptera</taxon>
        <taxon>Endopterygota</taxon>
        <taxon>Hymenoptera</taxon>
        <taxon>Apocrita</taxon>
        <taxon>Proctotrupomorpha</taxon>
        <taxon>Chalcidoidea</taxon>
        <taxon>Trichogrammatidae</taxon>
        <taxon>Trichogramma</taxon>
    </lineage>
</organism>
<reference evidence="1 2" key="1">
    <citation type="submission" date="2020-02" db="EMBL/GenBank/DDBJ databases">
        <authorList>
            <person name="Ferguson B K."/>
        </authorList>
    </citation>
    <scope>NUCLEOTIDE SEQUENCE [LARGE SCALE GENOMIC DNA]</scope>
</reference>
<name>A0A6H5HSB7_9HYME</name>
<evidence type="ECO:0000313" key="1">
    <source>
        <dbReference type="EMBL" id="CAB0028114.1"/>
    </source>
</evidence>
<sequence length="74" mass="9016">MIFTNQNVTIRKKLQGIFYRCYRQYLRKKSSIEERTSKNMIQFRNPPKQHQHPKCDHTLVLDGRTLCSPRKNFF</sequence>
<accession>A0A6H5HSB7</accession>
<gene>
    <name evidence="1" type="ORF">TBRA_LOCUS336</name>
</gene>
<dbReference type="EMBL" id="CADCXV010000078">
    <property type="protein sequence ID" value="CAB0028114.1"/>
    <property type="molecule type" value="Genomic_DNA"/>
</dbReference>
<dbReference type="Proteomes" id="UP000479190">
    <property type="component" value="Unassembled WGS sequence"/>
</dbReference>
<dbReference type="AlphaFoldDB" id="A0A6H5HSB7"/>
<keyword evidence="2" id="KW-1185">Reference proteome</keyword>
<evidence type="ECO:0000313" key="2">
    <source>
        <dbReference type="Proteomes" id="UP000479190"/>
    </source>
</evidence>
<proteinExistence type="predicted"/>